<dbReference type="EC" id="3.4.11.9" evidence="5"/>
<evidence type="ECO:0000256" key="9">
    <source>
        <dbReference type="ARBA" id="ARBA00023049"/>
    </source>
</evidence>
<evidence type="ECO:0000256" key="10">
    <source>
        <dbReference type="ARBA" id="ARBA00023211"/>
    </source>
</evidence>
<keyword evidence="6" id="KW-0645">Protease</keyword>
<keyword evidence="15" id="KW-1185">Reference proteome</keyword>
<evidence type="ECO:0000313" key="14">
    <source>
        <dbReference type="EMBL" id="PSK33947.1"/>
    </source>
</evidence>
<comment type="cofactor">
    <cofactor evidence="2">
        <name>Mn(2+)</name>
        <dbReference type="ChEBI" id="CHEBI:29035"/>
    </cofactor>
</comment>
<dbReference type="CDD" id="cd01087">
    <property type="entry name" value="Prolidase"/>
    <property type="match status" value="1"/>
</dbReference>
<evidence type="ECO:0000256" key="4">
    <source>
        <dbReference type="ARBA" id="ARBA00008766"/>
    </source>
</evidence>
<evidence type="ECO:0000256" key="3">
    <source>
        <dbReference type="ARBA" id="ARBA00002443"/>
    </source>
</evidence>
<dbReference type="OrthoDB" id="10261878at2759"/>
<dbReference type="AlphaFoldDB" id="A0A2P7YDC9"/>
<evidence type="ECO:0000259" key="13">
    <source>
        <dbReference type="SMART" id="SM01011"/>
    </source>
</evidence>
<protein>
    <recommendedName>
        <fullName evidence="5">Xaa-Pro aminopeptidase</fullName>
        <ecNumber evidence="5">3.4.11.9</ecNumber>
    </recommendedName>
    <alternativeName>
        <fullName evidence="11">Aminoacylproline aminopeptidase</fullName>
    </alternativeName>
</protein>
<evidence type="ECO:0000256" key="6">
    <source>
        <dbReference type="ARBA" id="ARBA00022438"/>
    </source>
</evidence>
<evidence type="ECO:0000256" key="11">
    <source>
        <dbReference type="ARBA" id="ARBA00030849"/>
    </source>
</evidence>
<dbReference type="GO" id="GO:0030145">
    <property type="term" value="F:manganese ion binding"/>
    <property type="evidence" value="ECO:0007669"/>
    <property type="project" value="InterPro"/>
</dbReference>
<dbReference type="Pfam" id="PF05195">
    <property type="entry name" value="AMP_N"/>
    <property type="match status" value="1"/>
</dbReference>
<dbReference type="InterPro" id="IPR000994">
    <property type="entry name" value="Pept_M24"/>
</dbReference>
<dbReference type="Gene3D" id="3.40.350.10">
    <property type="entry name" value="Creatinase/prolidase N-terminal domain"/>
    <property type="match status" value="1"/>
</dbReference>
<dbReference type="PANTHER" id="PTHR43226">
    <property type="entry name" value="XAA-PRO AMINOPEPTIDASE 3"/>
    <property type="match status" value="1"/>
</dbReference>
<dbReference type="Proteomes" id="UP000243723">
    <property type="component" value="Unassembled WGS sequence"/>
</dbReference>
<dbReference type="SUPFAM" id="SSF53092">
    <property type="entry name" value="Creatinase/prolidase N-terminal domain"/>
    <property type="match status" value="1"/>
</dbReference>
<gene>
    <name evidence="14" type="ORF">B9Z65_8273</name>
</gene>
<dbReference type="SMART" id="SM01011">
    <property type="entry name" value="AMP_N"/>
    <property type="match status" value="1"/>
</dbReference>
<evidence type="ECO:0000256" key="12">
    <source>
        <dbReference type="SAM" id="MobiDB-lite"/>
    </source>
</evidence>
<comment type="caution">
    <text evidence="14">The sequence shown here is derived from an EMBL/GenBank/DDBJ whole genome shotgun (WGS) entry which is preliminary data.</text>
</comment>
<evidence type="ECO:0000313" key="15">
    <source>
        <dbReference type="Proteomes" id="UP000243723"/>
    </source>
</evidence>
<evidence type="ECO:0000256" key="1">
    <source>
        <dbReference type="ARBA" id="ARBA00001424"/>
    </source>
</evidence>
<dbReference type="InterPro" id="IPR007865">
    <property type="entry name" value="Aminopep_P_N"/>
</dbReference>
<keyword evidence="10" id="KW-0464">Manganese</keyword>
<organism evidence="14 15">
    <name type="scientific">Elsinoe australis</name>
    <dbReference type="NCBI Taxonomy" id="40998"/>
    <lineage>
        <taxon>Eukaryota</taxon>
        <taxon>Fungi</taxon>
        <taxon>Dikarya</taxon>
        <taxon>Ascomycota</taxon>
        <taxon>Pezizomycotina</taxon>
        <taxon>Dothideomycetes</taxon>
        <taxon>Dothideomycetidae</taxon>
        <taxon>Myriangiales</taxon>
        <taxon>Elsinoaceae</taxon>
        <taxon>Elsinoe</taxon>
    </lineage>
</organism>
<accession>A0A2P7YDC9</accession>
<keyword evidence="6" id="KW-0031">Aminopeptidase</keyword>
<evidence type="ECO:0000256" key="7">
    <source>
        <dbReference type="ARBA" id="ARBA00022723"/>
    </source>
</evidence>
<feature type="region of interest" description="Disordered" evidence="12">
    <location>
        <begin position="35"/>
        <end position="54"/>
    </location>
</feature>
<dbReference type="InterPro" id="IPR036005">
    <property type="entry name" value="Creatinase/aminopeptidase-like"/>
</dbReference>
<evidence type="ECO:0000256" key="2">
    <source>
        <dbReference type="ARBA" id="ARBA00001936"/>
    </source>
</evidence>
<keyword evidence="9" id="KW-0482">Metalloprotease</keyword>
<comment type="catalytic activity">
    <reaction evidence="1">
        <text>Release of any N-terminal amino acid, including proline, that is linked to proline, even from a dipeptide or tripeptide.</text>
        <dbReference type="EC" id="3.4.11.9"/>
    </reaction>
</comment>
<dbReference type="PANTHER" id="PTHR43226:SF1">
    <property type="entry name" value="XAA-PRO DIPEPTIDASE"/>
    <property type="match status" value="1"/>
</dbReference>
<dbReference type="InterPro" id="IPR029149">
    <property type="entry name" value="Creatin/AminoP/Spt16_N"/>
</dbReference>
<dbReference type="Gene3D" id="3.90.230.10">
    <property type="entry name" value="Creatinase/methionine aminopeptidase superfamily"/>
    <property type="match status" value="1"/>
</dbReference>
<evidence type="ECO:0000256" key="5">
    <source>
        <dbReference type="ARBA" id="ARBA00012574"/>
    </source>
</evidence>
<sequence length="486" mass="54054">MASVHLKDPSLPAPPQGKYPAKAHARKVAEWIADQSPSNGTNGSGNGDGHGKASGVIYLEGQKTRMVEDDDQTVLFTQRRHFYYLSGCNLPDSYLAYDIDRDHLTLFIPPVDADDVIWSGLPEMPKDALNKYEIDACQTTHGVNSYLACVTSTSTVYTIPEQVSKDTSFSAFKNTNSTLLKKAIDYSRVVKDSFEIALIRHANLISSSAHRNVMRIVKQAQNEEEIMGAFIGTCISNGGREQAYSCICASGTSAATLHYVHNDLPLSKKLNLLIDAGCEYSCYCADITRTYPLNGTFTKESREIYDLVDRMQNECMDMLQGGVQWEDVHTKAHTVAIDGLLRLGILKGDPSNEADKKELFDSRVSTCFLPHGLGHYLGMNTHDSGGDADYSDPDPMFRYLRIRGKVPTGAVVTNEPGVYFCRFIIEPALKNPKLSKYINADVLEKYWDVGGVRIEDDIWIKEDGWENLTTAPRGWEDIEAHINRQA</sequence>
<feature type="domain" description="Aminopeptidase P N-terminal" evidence="13">
    <location>
        <begin position="19"/>
        <end position="166"/>
    </location>
</feature>
<evidence type="ECO:0000256" key="8">
    <source>
        <dbReference type="ARBA" id="ARBA00022801"/>
    </source>
</evidence>
<proteinExistence type="inferred from homology"/>
<name>A0A2P7YDC9_9PEZI</name>
<dbReference type="GO" id="GO:0006508">
    <property type="term" value="P:proteolysis"/>
    <property type="evidence" value="ECO:0007669"/>
    <property type="project" value="TreeGrafter"/>
</dbReference>
<dbReference type="GO" id="GO:0070006">
    <property type="term" value="F:metalloaminopeptidase activity"/>
    <property type="evidence" value="ECO:0007669"/>
    <property type="project" value="InterPro"/>
</dbReference>
<keyword evidence="7" id="KW-0479">Metal-binding</keyword>
<dbReference type="Pfam" id="PF00557">
    <property type="entry name" value="Peptidase_M24"/>
    <property type="match status" value="1"/>
</dbReference>
<reference evidence="14 15" key="1">
    <citation type="submission" date="2017-05" db="EMBL/GenBank/DDBJ databases">
        <title>Draft genome sequence of Elsinoe australis.</title>
        <authorList>
            <person name="Cheng Q."/>
        </authorList>
    </citation>
    <scope>NUCLEOTIDE SEQUENCE [LARGE SCALE GENOMIC DNA]</scope>
    <source>
        <strain evidence="14 15">NL1</strain>
    </source>
</reference>
<dbReference type="EMBL" id="NHZQ01000447">
    <property type="protein sequence ID" value="PSK33947.1"/>
    <property type="molecule type" value="Genomic_DNA"/>
</dbReference>
<feature type="region of interest" description="Disordered" evidence="12">
    <location>
        <begin position="1"/>
        <end position="20"/>
    </location>
</feature>
<keyword evidence="8" id="KW-0378">Hydrolase</keyword>
<comment type="function">
    <text evidence="3">Catalyzes the removal of a penultimate prolyl residue from the N-termini of peptides.</text>
</comment>
<dbReference type="SUPFAM" id="SSF55920">
    <property type="entry name" value="Creatinase/aminopeptidase"/>
    <property type="match status" value="1"/>
</dbReference>
<dbReference type="STRING" id="40998.A0A2P7YDC9"/>
<dbReference type="InterPro" id="IPR052433">
    <property type="entry name" value="X-Pro_dipept-like"/>
</dbReference>
<comment type="similarity">
    <text evidence="4">Belongs to the peptidase M24B family.</text>
</comment>